<name>A0A3N4LUE1_9PEZI</name>
<feature type="non-terminal residue" evidence="3">
    <location>
        <position position="1"/>
    </location>
</feature>
<keyword evidence="4" id="KW-1185">Reference proteome</keyword>
<sequence length="112" mass="12827">EREDALHWLSPLEFYTKHADTIQRRTEDTGTWLLRNPFFKDWVKGSSSQGTLLCTGRPGAGKSVLASIVIDHLRETLKDQYVVLYSYCNFKEKEQQTAVNLVSSLLRHLGTD</sequence>
<accession>A0A3N4LUE1</accession>
<evidence type="ECO:0000313" key="4">
    <source>
        <dbReference type="Proteomes" id="UP000267821"/>
    </source>
</evidence>
<dbReference type="PANTHER" id="PTHR10039">
    <property type="entry name" value="AMELOGENIN"/>
    <property type="match status" value="1"/>
</dbReference>
<dbReference type="Pfam" id="PF24883">
    <property type="entry name" value="NPHP3_N"/>
    <property type="match status" value="1"/>
</dbReference>
<dbReference type="InterPro" id="IPR027417">
    <property type="entry name" value="P-loop_NTPase"/>
</dbReference>
<organism evidence="3 4">
    <name type="scientific">Terfezia boudieri ATCC MYA-4762</name>
    <dbReference type="NCBI Taxonomy" id="1051890"/>
    <lineage>
        <taxon>Eukaryota</taxon>
        <taxon>Fungi</taxon>
        <taxon>Dikarya</taxon>
        <taxon>Ascomycota</taxon>
        <taxon>Pezizomycotina</taxon>
        <taxon>Pezizomycetes</taxon>
        <taxon>Pezizales</taxon>
        <taxon>Pezizaceae</taxon>
        <taxon>Terfezia</taxon>
    </lineage>
</organism>
<evidence type="ECO:0000259" key="2">
    <source>
        <dbReference type="Pfam" id="PF24883"/>
    </source>
</evidence>
<dbReference type="EMBL" id="ML121534">
    <property type="protein sequence ID" value="RPB26487.1"/>
    <property type="molecule type" value="Genomic_DNA"/>
</dbReference>
<dbReference type="STRING" id="1051890.A0A3N4LUE1"/>
<evidence type="ECO:0000313" key="3">
    <source>
        <dbReference type="EMBL" id="RPB26487.1"/>
    </source>
</evidence>
<feature type="non-terminal residue" evidence="3">
    <location>
        <position position="112"/>
    </location>
</feature>
<protein>
    <recommendedName>
        <fullName evidence="2">Nephrocystin 3-like N-terminal domain-containing protein</fullName>
    </recommendedName>
</protein>
<dbReference type="OrthoDB" id="195446at2759"/>
<feature type="domain" description="Nephrocystin 3-like N-terminal" evidence="2">
    <location>
        <begin position="28"/>
        <end position="109"/>
    </location>
</feature>
<gene>
    <name evidence="3" type="ORF">L211DRAFT_760058</name>
</gene>
<dbReference type="Proteomes" id="UP000267821">
    <property type="component" value="Unassembled WGS sequence"/>
</dbReference>
<keyword evidence="1" id="KW-0677">Repeat</keyword>
<evidence type="ECO:0000256" key="1">
    <source>
        <dbReference type="ARBA" id="ARBA00022737"/>
    </source>
</evidence>
<proteinExistence type="predicted"/>
<dbReference type="PANTHER" id="PTHR10039:SF15">
    <property type="entry name" value="NACHT DOMAIN-CONTAINING PROTEIN"/>
    <property type="match status" value="1"/>
</dbReference>
<dbReference type="AlphaFoldDB" id="A0A3N4LUE1"/>
<reference evidence="3 4" key="1">
    <citation type="journal article" date="2018" name="Nat. Ecol. Evol.">
        <title>Pezizomycetes genomes reveal the molecular basis of ectomycorrhizal truffle lifestyle.</title>
        <authorList>
            <person name="Murat C."/>
            <person name="Payen T."/>
            <person name="Noel B."/>
            <person name="Kuo A."/>
            <person name="Morin E."/>
            <person name="Chen J."/>
            <person name="Kohler A."/>
            <person name="Krizsan K."/>
            <person name="Balestrini R."/>
            <person name="Da Silva C."/>
            <person name="Montanini B."/>
            <person name="Hainaut M."/>
            <person name="Levati E."/>
            <person name="Barry K.W."/>
            <person name="Belfiori B."/>
            <person name="Cichocki N."/>
            <person name="Clum A."/>
            <person name="Dockter R.B."/>
            <person name="Fauchery L."/>
            <person name="Guy J."/>
            <person name="Iotti M."/>
            <person name="Le Tacon F."/>
            <person name="Lindquist E.A."/>
            <person name="Lipzen A."/>
            <person name="Malagnac F."/>
            <person name="Mello A."/>
            <person name="Molinier V."/>
            <person name="Miyauchi S."/>
            <person name="Poulain J."/>
            <person name="Riccioni C."/>
            <person name="Rubini A."/>
            <person name="Sitrit Y."/>
            <person name="Splivallo R."/>
            <person name="Traeger S."/>
            <person name="Wang M."/>
            <person name="Zifcakova L."/>
            <person name="Wipf D."/>
            <person name="Zambonelli A."/>
            <person name="Paolocci F."/>
            <person name="Nowrousian M."/>
            <person name="Ottonello S."/>
            <person name="Baldrian P."/>
            <person name="Spatafora J.W."/>
            <person name="Henrissat B."/>
            <person name="Nagy L.G."/>
            <person name="Aury J.M."/>
            <person name="Wincker P."/>
            <person name="Grigoriev I.V."/>
            <person name="Bonfante P."/>
            <person name="Martin F.M."/>
        </authorList>
    </citation>
    <scope>NUCLEOTIDE SEQUENCE [LARGE SCALE GENOMIC DNA]</scope>
    <source>
        <strain evidence="3 4">ATCC MYA-4762</strain>
    </source>
</reference>
<dbReference type="InParanoid" id="A0A3N4LUE1"/>
<dbReference type="InterPro" id="IPR056884">
    <property type="entry name" value="NPHP3-like_N"/>
</dbReference>
<dbReference type="Gene3D" id="3.40.50.300">
    <property type="entry name" value="P-loop containing nucleotide triphosphate hydrolases"/>
    <property type="match status" value="1"/>
</dbReference>